<name>A0A177NSG8_9GAMM</name>
<evidence type="ECO:0000313" key="2">
    <source>
        <dbReference type="Proteomes" id="UP000077628"/>
    </source>
</evidence>
<reference evidence="2" key="1">
    <citation type="submission" date="2016-03" db="EMBL/GenBank/DDBJ databases">
        <authorList>
            <person name="Heylen K."/>
            <person name="De Vos P."/>
            <person name="Vekeman B."/>
        </authorList>
    </citation>
    <scope>NUCLEOTIDE SEQUENCE [LARGE SCALE GENOMIC DNA]</scope>
    <source>
        <strain evidence="2">R-45383</strain>
    </source>
</reference>
<keyword evidence="2" id="KW-1185">Reference proteome</keyword>
<dbReference type="RefSeq" id="WP_064027226.1">
    <property type="nucleotide sequence ID" value="NZ_LUUK01000118.1"/>
</dbReference>
<accession>A0A177NSG8</accession>
<comment type="caution">
    <text evidence="1">The sequence shown here is derived from an EMBL/GenBank/DDBJ whole genome shotgun (WGS) entry which is preliminary data.</text>
</comment>
<dbReference type="STRING" id="702114.A1355_23725"/>
<proteinExistence type="predicted"/>
<sequence>MPKKALIERVGDAMRRWALYLFFLIGLFSRDGYAINCVDKAFSEGELSSIVASYRLSNKDVPSAFEDKETRVVRVRCNYQYFEYKVPNKDGFYHLFEIDQFGEVINFYVGKPY</sequence>
<dbReference type="Proteomes" id="UP000077628">
    <property type="component" value="Unassembled WGS sequence"/>
</dbReference>
<dbReference type="EMBL" id="LUUK01000118">
    <property type="protein sequence ID" value="OAI20822.1"/>
    <property type="molecule type" value="Genomic_DNA"/>
</dbReference>
<gene>
    <name evidence="1" type="ORF">A1355_23725</name>
</gene>
<evidence type="ECO:0000313" key="1">
    <source>
        <dbReference type="EMBL" id="OAI20822.1"/>
    </source>
</evidence>
<dbReference type="AlphaFoldDB" id="A0A177NSG8"/>
<organism evidence="1 2">
    <name type="scientific">Methylomonas koyamae</name>
    <dbReference type="NCBI Taxonomy" id="702114"/>
    <lineage>
        <taxon>Bacteria</taxon>
        <taxon>Pseudomonadati</taxon>
        <taxon>Pseudomonadota</taxon>
        <taxon>Gammaproteobacteria</taxon>
        <taxon>Methylococcales</taxon>
        <taxon>Methylococcaceae</taxon>
        <taxon>Methylomonas</taxon>
    </lineage>
</organism>
<protein>
    <submittedName>
        <fullName evidence="1">Uncharacterized protein</fullName>
    </submittedName>
</protein>